<comment type="caution">
    <text evidence="1">The sequence shown here is derived from an EMBL/GenBank/DDBJ whole genome shotgun (WGS) entry which is preliminary data.</text>
</comment>
<sequence>MQTGYYPEQIKEYTTEEQFQKHAEALDAIENYYSNHGGLKIEYEAKRKITTERKLLEKHHRELKKKEREETKNG</sequence>
<evidence type="ECO:0000313" key="1">
    <source>
        <dbReference type="EMBL" id="MBP1045294.1"/>
    </source>
</evidence>
<dbReference type="Proteomes" id="UP000673375">
    <property type="component" value="Unassembled WGS sequence"/>
</dbReference>
<dbReference type="EMBL" id="JAEDXU010000001">
    <property type="protein sequence ID" value="MBP1045294.1"/>
    <property type="molecule type" value="Genomic_DNA"/>
</dbReference>
<organism evidence="1 2">
    <name type="scientific">Enterococcus larvae</name>
    <dbReference type="NCBI Taxonomy" id="2794352"/>
    <lineage>
        <taxon>Bacteria</taxon>
        <taxon>Bacillati</taxon>
        <taxon>Bacillota</taxon>
        <taxon>Bacilli</taxon>
        <taxon>Lactobacillales</taxon>
        <taxon>Enterococcaceae</taxon>
        <taxon>Enterococcus</taxon>
    </lineage>
</organism>
<dbReference type="RefSeq" id="WP_209556064.1">
    <property type="nucleotide sequence ID" value="NZ_JAEDXU010000001.1"/>
</dbReference>
<proteinExistence type="predicted"/>
<accession>A0ABS4CHF7</accession>
<keyword evidence="2" id="KW-1185">Reference proteome</keyword>
<reference evidence="1 2" key="1">
    <citation type="submission" date="2020-12" db="EMBL/GenBank/DDBJ databases">
        <title>Vagococcus allomyrinae sp. nov. and Enterococcus lavae sp. nov., isolated from the larvae of Allomyrina dichotoma.</title>
        <authorList>
            <person name="Lee S.D."/>
        </authorList>
    </citation>
    <scope>NUCLEOTIDE SEQUENCE [LARGE SCALE GENOMIC DNA]</scope>
    <source>
        <strain evidence="1 2">BWM-S5</strain>
    </source>
</reference>
<evidence type="ECO:0000313" key="2">
    <source>
        <dbReference type="Proteomes" id="UP000673375"/>
    </source>
</evidence>
<protein>
    <submittedName>
        <fullName evidence="1">Uncharacterized protein</fullName>
    </submittedName>
</protein>
<name>A0ABS4CHF7_9ENTE</name>
<gene>
    <name evidence="1" type="ORF">I6N96_03325</name>
</gene>